<dbReference type="Gene3D" id="1.10.10.820">
    <property type="match status" value="1"/>
</dbReference>
<dbReference type="InterPro" id="IPR036106">
    <property type="entry name" value="MYSc_Myo7"/>
</dbReference>
<keyword evidence="5" id="KW-0677">Repeat</keyword>
<evidence type="ECO:0000259" key="18">
    <source>
        <dbReference type="PROSITE" id="PS51016"/>
    </source>
</evidence>
<keyword evidence="10 12" id="KW-0009">Actin-binding</keyword>
<dbReference type="InterPro" id="IPR036961">
    <property type="entry name" value="Kinesin_motor_dom_sf"/>
</dbReference>
<dbReference type="Pfam" id="PF24123">
    <property type="entry name" value="Myosin_VII_N"/>
    <property type="match status" value="1"/>
</dbReference>
<dbReference type="SUPFAM" id="SSF50044">
    <property type="entry name" value="SH3-domain"/>
    <property type="match status" value="1"/>
</dbReference>
<evidence type="ECO:0000259" key="16">
    <source>
        <dbReference type="PROSITE" id="PS50002"/>
    </source>
</evidence>
<dbReference type="Pfam" id="PF00063">
    <property type="entry name" value="Myosin_head"/>
    <property type="match status" value="1"/>
</dbReference>
<comment type="similarity">
    <text evidence="2 12">Belongs to the TRAFAC class myosin-kinesin ATPase superfamily. Myosin family.</text>
</comment>
<dbReference type="InterPro" id="IPR001452">
    <property type="entry name" value="SH3_domain"/>
</dbReference>
<dbReference type="SUPFAM" id="SSF47031">
    <property type="entry name" value="Second domain of FERM"/>
    <property type="match status" value="2"/>
</dbReference>
<feature type="region of interest" description="Disordered" evidence="14">
    <location>
        <begin position="32"/>
        <end position="52"/>
    </location>
</feature>
<dbReference type="GO" id="GO:0005737">
    <property type="term" value="C:cytoplasm"/>
    <property type="evidence" value="ECO:0007669"/>
    <property type="project" value="UniProtKB-SubCell"/>
</dbReference>
<dbReference type="InterPro" id="IPR051567">
    <property type="entry name" value="Unconventional_Myosin_ATPase"/>
</dbReference>
<dbReference type="Gene3D" id="3.40.850.10">
    <property type="entry name" value="Kinesin motor domain"/>
    <property type="match status" value="1"/>
</dbReference>
<dbReference type="Gene3D" id="3.10.20.90">
    <property type="entry name" value="Phosphatidylinositol 3-kinase Catalytic Subunit, Chain A, domain 1"/>
    <property type="match status" value="2"/>
</dbReference>
<evidence type="ECO:0000256" key="14">
    <source>
        <dbReference type="SAM" id="MobiDB-lite"/>
    </source>
</evidence>
<dbReference type="GO" id="GO:0003779">
    <property type="term" value="F:actin binding"/>
    <property type="evidence" value="ECO:0007669"/>
    <property type="project" value="UniProtKB-KW"/>
</dbReference>
<evidence type="ECO:0000256" key="12">
    <source>
        <dbReference type="PROSITE-ProRule" id="PRU00782"/>
    </source>
</evidence>
<dbReference type="Gene3D" id="1.20.58.530">
    <property type="match status" value="1"/>
</dbReference>
<dbReference type="InterPro" id="IPR002404">
    <property type="entry name" value="IRS_PTB"/>
</dbReference>
<feature type="binding site" evidence="12">
    <location>
        <begin position="146"/>
        <end position="153"/>
    </location>
    <ligand>
        <name>ATP</name>
        <dbReference type="ChEBI" id="CHEBI:30616"/>
    </ligand>
</feature>
<dbReference type="SMART" id="SM00242">
    <property type="entry name" value="MYSc"/>
    <property type="match status" value="1"/>
</dbReference>
<evidence type="ECO:0000256" key="4">
    <source>
        <dbReference type="ARBA" id="ARBA00022490"/>
    </source>
</evidence>
<dbReference type="GO" id="GO:0005524">
    <property type="term" value="F:ATP binding"/>
    <property type="evidence" value="ECO:0007669"/>
    <property type="project" value="UniProtKB-UniRule"/>
</dbReference>
<dbReference type="PROSITE" id="PS51456">
    <property type="entry name" value="MYOSIN_MOTOR"/>
    <property type="match status" value="1"/>
</dbReference>
<dbReference type="PRINTS" id="PR00193">
    <property type="entry name" value="MYOSINHEAVY"/>
</dbReference>
<name>A0A672G6K2_SALFA</name>
<gene>
    <name evidence="20" type="primary">LOC115381237</name>
</gene>
<dbReference type="SMART" id="SM00295">
    <property type="entry name" value="B41"/>
    <property type="match status" value="2"/>
</dbReference>
<protein>
    <submittedName>
        <fullName evidence="20">Si:ch73-194h10.2</fullName>
    </submittedName>
</protein>
<dbReference type="Pfam" id="PF21998">
    <property type="entry name" value="FERM_C1_MyoVII"/>
    <property type="match status" value="1"/>
</dbReference>
<dbReference type="InterPro" id="IPR019749">
    <property type="entry name" value="Band_41_domain"/>
</dbReference>
<dbReference type="SUPFAM" id="SSF52540">
    <property type="entry name" value="P-loop containing nucleoside triphosphate hydrolases"/>
    <property type="match status" value="2"/>
</dbReference>
<dbReference type="Gene3D" id="2.30.29.30">
    <property type="entry name" value="Pleckstrin-homology domain (PH domain)/Phosphotyrosine-binding domain (PTB)"/>
    <property type="match status" value="2"/>
</dbReference>
<evidence type="ECO:0000256" key="1">
    <source>
        <dbReference type="ARBA" id="ARBA00004496"/>
    </source>
</evidence>
<dbReference type="CDD" id="cd13198">
    <property type="entry name" value="FERM_C1_MyoVII"/>
    <property type="match status" value="1"/>
</dbReference>
<dbReference type="PANTHER" id="PTHR22692:SF24">
    <property type="entry name" value="MYOSIN VIIB"/>
    <property type="match status" value="1"/>
</dbReference>
<feature type="domain" description="FERM" evidence="17">
    <location>
        <begin position="1171"/>
        <end position="1487"/>
    </location>
</feature>
<keyword evidence="7 12" id="KW-0067">ATP-binding</keyword>
<dbReference type="InterPro" id="IPR027417">
    <property type="entry name" value="P-loop_NTPase"/>
</dbReference>
<evidence type="ECO:0000256" key="8">
    <source>
        <dbReference type="ARBA" id="ARBA00023123"/>
    </source>
</evidence>
<dbReference type="CDD" id="cd01381">
    <property type="entry name" value="MYSc_Myo7"/>
    <property type="match status" value="1"/>
</dbReference>
<dbReference type="GO" id="GO:0003774">
    <property type="term" value="F:cytoskeletal motor activity"/>
    <property type="evidence" value="ECO:0007669"/>
    <property type="project" value="UniProtKB-UniRule"/>
</dbReference>
<accession>A0A672G6K2</accession>
<dbReference type="SUPFAM" id="SSF54236">
    <property type="entry name" value="Ubiquitin-like"/>
    <property type="match status" value="2"/>
</dbReference>
<dbReference type="CDD" id="cd17092">
    <property type="entry name" value="FERM1_F1_Myosin-VII"/>
    <property type="match status" value="1"/>
</dbReference>
<dbReference type="Gene3D" id="1.20.80.10">
    <property type="match status" value="2"/>
</dbReference>
<dbReference type="SUPFAM" id="SSF50729">
    <property type="entry name" value="PH domain-like"/>
    <property type="match status" value="1"/>
</dbReference>
<evidence type="ECO:0000313" key="21">
    <source>
        <dbReference type="Proteomes" id="UP000472267"/>
    </source>
</evidence>
<evidence type="ECO:0000256" key="11">
    <source>
        <dbReference type="PROSITE-ProRule" id="PRU00192"/>
    </source>
</evidence>
<feature type="domain" description="MyTH4" evidence="18">
    <location>
        <begin position="1604"/>
        <end position="1755"/>
    </location>
</feature>
<keyword evidence="21" id="KW-1185">Reference proteome</keyword>
<feature type="domain" description="MyTH4" evidence="18">
    <location>
        <begin position="959"/>
        <end position="1166"/>
    </location>
</feature>
<dbReference type="SMART" id="SM00015">
    <property type="entry name" value="IQ"/>
    <property type="match status" value="4"/>
</dbReference>
<dbReference type="InterPro" id="IPR041793">
    <property type="entry name" value="MyoVII_FERM_C1"/>
</dbReference>
<keyword evidence="13" id="KW-0175">Coiled coil</keyword>
<evidence type="ECO:0000256" key="10">
    <source>
        <dbReference type="ARBA" id="ARBA00023203"/>
    </source>
</evidence>
<dbReference type="InterPro" id="IPR001609">
    <property type="entry name" value="Myosin_head_motor_dom-like"/>
</dbReference>
<keyword evidence="3 11" id="KW-0728">SH3 domain</keyword>
<dbReference type="Gene3D" id="1.20.5.190">
    <property type="match status" value="1"/>
</dbReference>
<evidence type="ECO:0000256" key="3">
    <source>
        <dbReference type="ARBA" id="ARBA00022443"/>
    </source>
</evidence>
<dbReference type="Gene3D" id="1.25.40.530">
    <property type="entry name" value="MyTH4 domain"/>
    <property type="match status" value="2"/>
</dbReference>
<dbReference type="InterPro" id="IPR011993">
    <property type="entry name" value="PH-like_dom_sf"/>
</dbReference>
<comment type="subcellular location">
    <subcellularLocation>
        <location evidence="1">Cytoplasm</location>
    </subcellularLocation>
</comment>
<dbReference type="CDD" id="cd13199">
    <property type="entry name" value="FERM_C2_MyoVII"/>
    <property type="match status" value="1"/>
</dbReference>
<dbReference type="InterPro" id="IPR041794">
    <property type="entry name" value="MyoVII_FERM_C2"/>
</dbReference>
<dbReference type="Gene3D" id="2.30.30.40">
    <property type="entry name" value="SH3 Domains"/>
    <property type="match status" value="1"/>
</dbReference>
<dbReference type="InterPro" id="IPR006020">
    <property type="entry name" value="PTB/PI_dom"/>
</dbReference>
<dbReference type="InterPro" id="IPR014352">
    <property type="entry name" value="FERM/acyl-CoA-bd_prot_sf"/>
</dbReference>
<dbReference type="InterPro" id="IPR000048">
    <property type="entry name" value="IQ_motif_EF-hand-BS"/>
</dbReference>
<dbReference type="InterPro" id="IPR019748">
    <property type="entry name" value="FERM_central"/>
</dbReference>
<dbReference type="PROSITE" id="PS50002">
    <property type="entry name" value="SH3"/>
    <property type="match status" value="1"/>
</dbReference>
<feature type="coiled-coil region" evidence="13">
    <location>
        <begin position="841"/>
        <end position="875"/>
    </location>
</feature>
<dbReference type="InterPro" id="IPR035963">
    <property type="entry name" value="FERM_2"/>
</dbReference>
<dbReference type="InterPro" id="IPR000857">
    <property type="entry name" value="MyTH4_dom"/>
</dbReference>
<dbReference type="InterPro" id="IPR036028">
    <property type="entry name" value="SH3-like_dom_sf"/>
</dbReference>
<evidence type="ECO:0000259" key="17">
    <source>
        <dbReference type="PROSITE" id="PS50057"/>
    </source>
</evidence>
<dbReference type="PANTHER" id="PTHR22692">
    <property type="entry name" value="MYOSIN VII, XV"/>
    <property type="match status" value="1"/>
</dbReference>
<dbReference type="Gene3D" id="1.20.120.720">
    <property type="entry name" value="Myosin VI head, motor domain, U50 subdomain"/>
    <property type="match status" value="1"/>
</dbReference>
<dbReference type="InterPro" id="IPR057130">
    <property type="entry name" value="Myosin_VII_N"/>
</dbReference>
<dbReference type="Gene3D" id="1.20.5.4820">
    <property type="match status" value="1"/>
</dbReference>
<evidence type="ECO:0000256" key="9">
    <source>
        <dbReference type="ARBA" id="ARBA00023175"/>
    </source>
</evidence>
<dbReference type="CDD" id="cd14473">
    <property type="entry name" value="FERM_B-lobe"/>
    <property type="match status" value="1"/>
</dbReference>
<dbReference type="GO" id="GO:0120025">
    <property type="term" value="C:plasma membrane bounded cell projection"/>
    <property type="evidence" value="ECO:0007669"/>
    <property type="project" value="UniProtKB-ARBA"/>
</dbReference>
<dbReference type="Pfam" id="PF21989">
    <property type="entry name" value="RA_2"/>
    <property type="match status" value="2"/>
</dbReference>
<evidence type="ECO:0000256" key="5">
    <source>
        <dbReference type="ARBA" id="ARBA00022737"/>
    </source>
</evidence>
<evidence type="ECO:0000256" key="13">
    <source>
        <dbReference type="SAM" id="Coils"/>
    </source>
</evidence>
<dbReference type="Ensembl" id="ENSSFAT00005014469.1">
    <property type="protein sequence ID" value="ENSSFAP00005013882.1"/>
    <property type="gene ID" value="ENSSFAG00005007535.1"/>
</dbReference>
<dbReference type="FunFam" id="1.20.58.530:FF:000008">
    <property type="entry name" value="unconventional myosin-VIIa"/>
    <property type="match status" value="1"/>
</dbReference>
<dbReference type="Proteomes" id="UP000472267">
    <property type="component" value="Chromosome 23"/>
</dbReference>
<dbReference type="CDD" id="cd23767">
    <property type="entry name" value="IQCD"/>
    <property type="match status" value="4"/>
</dbReference>
<dbReference type="InterPro" id="IPR000299">
    <property type="entry name" value="FERM_domain"/>
</dbReference>
<evidence type="ECO:0000313" key="20">
    <source>
        <dbReference type="Ensembl" id="ENSSFAP00005013882.1"/>
    </source>
</evidence>
<evidence type="ECO:0000259" key="15">
    <source>
        <dbReference type="PROSITE" id="PS01179"/>
    </source>
</evidence>
<keyword evidence="6 12" id="KW-0547">Nucleotide-binding</keyword>
<keyword evidence="9 12" id="KW-0505">Motor protein</keyword>
<feature type="domain" description="FERM" evidence="17">
    <location>
        <begin position="1761"/>
        <end position="2062"/>
    </location>
</feature>
<dbReference type="FunFam" id="1.10.10.820:FF:000001">
    <property type="entry name" value="Myosin heavy chain"/>
    <property type="match status" value="1"/>
</dbReference>
<evidence type="ECO:0000256" key="7">
    <source>
        <dbReference type="ARBA" id="ARBA00022840"/>
    </source>
</evidence>
<feature type="region of interest" description="Actin-binding" evidence="12">
    <location>
        <begin position="593"/>
        <end position="615"/>
    </location>
</feature>
<evidence type="ECO:0000256" key="2">
    <source>
        <dbReference type="ARBA" id="ARBA00008314"/>
    </source>
</evidence>
<dbReference type="Pfam" id="PF02174">
    <property type="entry name" value="IRS"/>
    <property type="match status" value="1"/>
</dbReference>
<dbReference type="InterPro" id="IPR029071">
    <property type="entry name" value="Ubiquitin-like_domsf"/>
</dbReference>
<dbReference type="PROSITE" id="PS50057">
    <property type="entry name" value="FERM_3"/>
    <property type="match status" value="2"/>
</dbReference>
<dbReference type="Pfam" id="PF00612">
    <property type="entry name" value="IQ"/>
    <property type="match status" value="4"/>
</dbReference>
<reference evidence="20" key="1">
    <citation type="submission" date="2019-06" db="EMBL/GenBank/DDBJ databases">
        <authorList>
            <consortium name="Wellcome Sanger Institute Data Sharing"/>
        </authorList>
    </citation>
    <scope>NUCLEOTIDE SEQUENCE [LARGE SCALE GENOMIC DNA]</scope>
</reference>
<dbReference type="InterPro" id="IPR038185">
    <property type="entry name" value="MyTH4_dom_sf"/>
</dbReference>
<evidence type="ECO:0000259" key="19">
    <source>
        <dbReference type="PROSITE" id="PS51456"/>
    </source>
</evidence>
<evidence type="ECO:0000256" key="6">
    <source>
        <dbReference type="ARBA" id="ARBA00022741"/>
    </source>
</evidence>
<dbReference type="PROSITE" id="PS01179">
    <property type="entry name" value="PID"/>
    <property type="match status" value="1"/>
</dbReference>
<dbReference type="SMART" id="SM00139">
    <property type="entry name" value="MyTH4"/>
    <property type="match status" value="2"/>
</dbReference>
<keyword evidence="8 12" id="KW-0518">Myosin</keyword>
<dbReference type="PROSITE" id="PS50096">
    <property type="entry name" value="IQ"/>
    <property type="match status" value="4"/>
</dbReference>
<feature type="domain" description="Myosin motor" evidence="19">
    <location>
        <begin position="53"/>
        <end position="673"/>
    </location>
</feature>
<reference evidence="20" key="2">
    <citation type="submission" date="2025-08" db="UniProtKB">
        <authorList>
            <consortium name="Ensembl"/>
        </authorList>
    </citation>
    <scope>IDENTIFICATION</scope>
</reference>
<organism evidence="20 21">
    <name type="scientific">Salarias fasciatus</name>
    <name type="common">Jewelled blenny</name>
    <name type="synonym">Blennius fasciatus</name>
    <dbReference type="NCBI Taxonomy" id="181472"/>
    <lineage>
        <taxon>Eukaryota</taxon>
        <taxon>Metazoa</taxon>
        <taxon>Chordata</taxon>
        <taxon>Craniata</taxon>
        <taxon>Vertebrata</taxon>
        <taxon>Euteleostomi</taxon>
        <taxon>Actinopterygii</taxon>
        <taxon>Neopterygii</taxon>
        <taxon>Teleostei</taxon>
        <taxon>Neoteleostei</taxon>
        <taxon>Acanthomorphata</taxon>
        <taxon>Ovalentaria</taxon>
        <taxon>Blenniimorphae</taxon>
        <taxon>Blenniiformes</taxon>
        <taxon>Blennioidei</taxon>
        <taxon>Blenniidae</taxon>
        <taxon>Salariinae</taxon>
        <taxon>Salarias</taxon>
    </lineage>
</organism>
<feature type="domain" description="SH3" evidence="16">
    <location>
        <begin position="1485"/>
        <end position="1548"/>
    </location>
</feature>
<dbReference type="GO" id="GO:0016459">
    <property type="term" value="C:myosin complex"/>
    <property type="evidence" value="ECO:0007669"/>
    <property type="project" value="UniProtKB-KW"/>
</dbReference>
<feature type="domain" description="PID" evidence="15">
    <location>
        <begin position="1987"/>
        <end position="2016"/>
    </location>
</feature>
<keyword evidence="4" id="KW-0963">Cytoplasm</keyword>
<dbReference type="PROSITE" id="PS51016">
    <property type="entry name" value="MYTH4"/>
    <property type="match status" value="2"/>
</dbReference>
<proteinExistence type="inferred from homology"/>
<feature type="region of interest" description="Disordered" evidence="14">
    <location>
        <begin position="1028"/>
        <end position="1056"/>
    </location>
</feature>
<dbReference type="Pfam" id="PF00784">
    <property type="entry name" value="MyTH4"/>
    <property type="match status" value="2"/>
</dbReference>
<sequence>MGDFVWMDTGHGVPIGAEVTVTDTGQLQLTDDEGKVRHSSHPTTESMHPSSVKGVDDMISLGDLSEAGLLRNLLVRHKEGNIYTYTGSILVAVNPYQLLPIYTMDYVHMYTDRRLGELPPHVFAIADSCFFNMRRTQSNQCCIISGESGAGKTENTKLMLQFLAAVSGQHSWIEQQVLEANPILEAFGNAKTTRNDNSSRFGKYIDISFSKEGAIEGARIEQYLLEKSRVCRQAPEERNYHVFYDMLMGMPEDQKKLLSLGSASEYKYLTMGKCTSCEGRDDGNEYAHFRSALKVLTFSENDSWEISKLLAAILHLGNVNFTSKGERELYMKCRPDSFVSLPQVDPKALEDSLTQRSFMTARESVVKPLNTTQAMDGRDAFVKAIYGRLFIWVVHKINKAIYKPPEDESDVRQSIGLLDIFGFENFAKNSFEQLCINFANEQLQQFFVKHVFKLEQEEYAREGIVWKHIDYQDNQSTLDVLANKPMNMLALIDEESNFPKGTDATLLQKLNQVHGKGNIYLTPKNDHDTQFGIQHFAGAVYYDSKGFLEKNRDALSTDLIQLVETSANKLLKSQAADNKKRVPTLSGQFRKSLDLLMKTLTACQPYFIRCIKPNDFKRPKVFDRELCMTQLRYSGMMETIRIRKAGYPVRYSFDDFLNRYRVLLRAPTGDPKKVISDSCQSTHKHGTLRVFSQDFHDTILELERMEQLNTKALLIQKVMRGYKYRRDFLRKKAAVLVIQKHWRGYKGRKLYRTLGFARLQAQVRSRQLCFQYKKKREAALVLQAHAKGYLARKEFRRKRDAVILLQAHTRGMLARKALKEKERAVSTTRNFFTLTAGKKIRIEKERERQAMLEKKKRLEEVLKRKKEMDDQAQQESITNQEMVDEIFGFLPTMVGGREGDAPAGLENIEGKRMIIEEIDIDEIPMEENSLDEDEDDGLDEYSFSKFATMYFQGAASASHVRQRLRQPLLYHEDEGDILASLTVWWIIQRFMGDSPEPRMQGRVRQSAAQERFLPQDLEQVNLPRHLFTEDQNRGSKQPGLQTVEEDSNVLIGEGPTMNRPLTSMEKLHIIVGYAILRPELRDEIYCQICKQIQGNNNRRSYFRGWILLSLCLGVFPPSDRFVKYLQSFVHSAPESYASFCAKRLRRTLMNGMRGEPPAWLELQATKTMKPIIMSVMLLDGRSINLPVDSASTSREICQLVANKIKLQDTFGFSVYVALYDKVWALGSGREHVMDAISQCEQEVKRRGGQEQHAPWRLIFRKEIFTPWHDSKEDKTSTDLIHRQIIHGLKFGEYRCEREDDLVQLAAQHLYVLHETDSSTANVKEAVQDCIKNSLLESKSEAKWLQMVSTAHAQGPYLASRKTADLVKADMVDFAREAWPMLFSRFFQVTKVSGPPLPKNKFIVAINWTGITFLDEREKRLLQLSFPEVTVLLNHVFGSLLCQCREKKVSGQTVSLLTLKGDFHLSGSNAEDMAELVTMFIGGLTERSQYAVALKEMNDPTLLSFKKGELIIIIKDNEFSQERGWIKGQVDNTKRTGAVPIEAILILPTLSKPSNEVLVRSSQLCQTDTMTAVAPVTLKEFSLEYFRYSRLVISRNAAPERLWAHSREPIRQPLLQKLGNSELSHKACLAFTDILHMQNYMGDYPTKQMQSPLELTDQIFGPATKYEALRDEIYCQIMKQMTNNNNRFSMEQGWQLLWLCCGLFPPSKSLLRHAQRFVESRRRQPLASDCLQRMQDSLRMEPRKLPPHQVELDAIKQNSTQIFHKVHFPNDTDEIFEVATSTRVKDLIQSIVKKLKLASADGFSIFVKIQDKVLSLNDSDYFFDSLRNITDYSKGAKRIKDGNVNISYRVFFMRKLWFNVIPGRDPKADSIFHFPQELPKYLRGYHISNKEDVLNIASLLLRIKIGKDKSQLVMIPKLLKELVPADQLKALSENEWKKNIAAAFNKQAASTAEEAKVAFLKTVSRWPTFGCAFFEVKQTSEPNFPDIVRIAISKQGLTIIHPKTKEVLANHPFNRIANWSSGSTYFHMTIGSLVKGTKFLCETSLGYKMDDLISTAVDSNRYL</sequence>
<dbReference type="CDD" id="cd17093">
    <property type="entry name" value="FERM2_F1_Myosin-VII"/>
    <property type="match status" value="1"/>
</dbReference>
<reference evidence="20" key="3">
    <citation type="submission" date="2025-09" db="UniProtKB">
        <authorList>
            <consortium name="Ensembl"/>
        </authorList>
    </citation>
    <scope>IDENTIFICATION</scope>
</reference>